<dbReference type="PANTHER" id="PTHR45898:SF2">
    <property type="entry name" value="TOM1-LIKE PROTEIN 6"/>
    <property type="match status" value="1"/>
</dbReference>
<organism evidence="9 10">
    <name type="scientific">Apostasia shenzhenica</name>
    <dbReference type="NCBI Taxonomy" id="1088818"/>
    <lineage>
        <taxon>Eukaryota</taxon>
        <taxon>Viridiplantae</taxon>
        <taxon>Streptophyta</taxon>
        <taxon>Embryophyta</taxon>
        <taxon>Tracheophyta</taxon>
        <taxon>Spermatophyta</taxon>
        <taxon>Magnoliopsida</taxon>
        <taxon>Liliopsida</taxon>
        <taxon>Asparagales</taxon>
        <taxon>Orchidaceae</taxon>
        <taxon>Apostasioideae</taxon>
        <taxon>Apostasia</taxon>
    </lineage>
</organism>
<dbReference type="InterPro" id="IPR002014">
    <property type="entry name" value="VHS_dom"/>
</dbReference>
<dbReference type="InterPro" id="IPR004152">
    <property type="entry name" value="GAT_dom"/>
</dbReference>
<name>A0A2I0A8J2_9ASPA</name>
<dbReference type="Pfam" id="PF00790">
    <property type="entry name" value="VHS"/>
    <property type="match status" value="1"/>
</dbReference>
<comment type="similarity">
    <text evidence="2">Belongs to the TOM1 family.</text>
</comment>
<dbReference type="PROSITE" id="PS50909">
    <property type="entry name" value="GAT"/>
    <property type="match status" value="1"/>
</dbReference>
<evidence type="ECO:0000256" key="2">
    <source>
        <dbReference type="ARBA" id="ARBA00007708"/>
    </source>
</evidence>
<dbReference type="OrthoDB" id="2018246at2759"/>
<dbReference type="Gene3D" id="1.20.58.160">
    <property type="match status" value="1"/>
</dbReference>
<dbReference type="PANTHER" id="PTHR45898">
    <property type="entry name" value="TOM1-LIKE PROTEIN"/>
    <property type="match status" value="1"/>
</dbReference>
<dbReference type="InterPro" id="IPR038425">
    <property type="entry name" value="GAT_sf"/>
</dbReference>
<sequence>MLPTYLSTPPSPTVRVEKASVRVEKATSELLLGPDWTMNMDICDSINSDPLHAKDFVKAVKKRLQNKNPRIQFLTLTLLETMIKNCGDFVHFQVVDREILPEMVKLVRKTTDMQVRDKVLVLLDSWQEAFGGPEGKYPQYYFAYAELKTSGFQFPQHQKDSALIYTPAMLVGGQPQVGYGIPSGSTERLGEVMASETRNFSLSDLGNIRTIMELFNDMLQAVNQEDRGAIKDEVISDLANQCRVNQKKLLQLINSTENEELMGEALALNDSLQAVLAKHDAIASGSALPPETHGMSRISAPAPSVSYQFEDKDDEETVVAGLANRSSIQKSTGDDVSPAWSDMTTVASTAGVSEASPSVAGNALVPLDPTTPVTATNKEQDMIDLLGLTLSTNPSPQTPVAPPPPPPNMNQNPFSADPPPQALTSNEECIAYNSYVVPWAQRSSLPHQDVAQYPHNYTPWNSNPQVSSNPFLSQSSFQYPASQSPSAPLQPQAPSHSMALQKLNSFGSRENQLNPSNALKQTGSPAAHKPFIMPDKLFDDLIELRNPDGSLKSRSASTLWGSSGQGMSGGRK</sequence>
<evidence type="ECO:0000313" key="10">
    <source>
        <dbReference type="Proteomes" id="UP000236161"/>
    </source>
</evidence>
<dbReference type="PROSITE" id="PS50179">
    <property type="entry name" value="VHS"/>
    <property type="match status" value="1"/>
</dbReference>
<evidence type="ECO:0000256" key="4">
    <source>
        <dbReference type="ARBA" id="ARBA00022927"/>
    </source>
</evidence>
<keyword evidence="3" id="KW-0813">Transport</keyword>
<evidence type="ECO:0000256" key="3">
    <source>
        <dbReference type="ARBA" id="ARBA00022448"/>
    </source>
</evidence>
<feature type="region of interest" description="Disordered" evidence="6">
    <location>
        <begin position="461"/>
        <end position="531"/>
    </location>
</feature>
<dbReference type="SMART" id="SM00288">
    <property type="entry name" value="VHS"/>
    <property type="match status" value="1"/>
</dbReference>
<feature type="domain" description="VHS" evidence="7">
    <location>
        <begin position="26"/>
        <end position="155"/>
    </location>
</feature>
<dbReference type="EMBL" id="KZ452012">
    <property type="protein sequence ID" value="PKA51861.1"/>
    <property type="molecule type" value="Genomic_DNA"/>
</dbReference>
<dbReference type="CDD" id="cd03561">
    <property type="entry name" value="VHS"/>
    <property type="match status" value="1"/>
</dbReference>
<dbReference type="GO" id="GO:0035091">
    <property type="term" value="F:phosphatidylinositol binding"/>
    <property type="evidence" value="ECO:0007669"/>
    <property type="project" value="InterPro"/>
</dbReference>
<dbReference type="Pfam" id="PF03127">
    <property type="entry name" value="GAT"/>
    <property type="match status" value="1"/>
</dbReference>
<feature type="compositionally biased region" description="Polar residues" evidence="6">
    <location>
        <begin position="552"/>
        <end position="562"/>
    </location>
</feature>
<dbReference type="GO" id="GO:0043130">
    <property type="term" value="F:ubiquitin binding"/>
    <property type="evidence" value="ECO:0007669"/>
    <property type="project" value="InterPro"/>
</dbReference>
<dbReference type="Gene3D" id="1.25.40.90">
    <property type="match status" value="1"/>
</dbReference>
<gene>
    <name evidence="9" type="ORF">AXF42_Ash008090</name>
</gene>
<keyword evidence="4" id="KW-0653">Protein transport</keyword>
<evidence type="ECO:0000259" key="7">
    <source>
        <dbReference type="PROSITE" id="PS50179"/>
    </source>
</evidence>
<keyword evidence="5" id="KW-0472">Membrane</keyword>
<dbReference type="AlphaFoldDB" id="A0A2I0A8J2"/>
<dbReference type="InterPro" id="IPR008942">
    <property type="entry name" value="ENTH_VHS"/>
</dbReference>
<keyword evidence="10" id="KW-1185">Reference proteome</keyword>
<reference evidence="9 10" key="1">
    <citation type="journal article" date="2017" name="Nature">
        <title>The Apostasia genome and the evolution of orchids.</title>
        <authorList>
            <person name="Zhang G.Q."/>
            <person name="Liu K.W."/>
            <person name="Li Z."/>
            <person name="Lohaus R."/>
            <person name="Hsiao Y.Y."/>
            <person name="Niu S.C."/>
            <person name="Wang J.Y."/>
            <person name="Lin Y.C."/>
            <person name="Xu Q."/>
            <person name="Chen L.J."/>
            <person name="Yoshida K."/>
            <person name="Fujiwara S."/>
            <person name="Wang Z.W."/>
            <person name="Zhang Y.Q."/>
            <person name="Mitsuda N."/>
            <person name="Wang M."/>
            <person name="Liu G.H."/>
            <person name="Pecoraro L."/>
            <person name="Huang H.X."/>
            <person name="Xiao X.J."/>
            <person name="Lin M."/>
            <person name="Wu X.Y."/>
            <person name="Wu W.L."/>
            <person name="Chen Y.Y."/>
            <person name="Chang S.B."/>
            <person name="Sakamoto S."/>
            <person name="Ohme-Takagi M."/>
            <person name="Yagi M."/>
            <person name="Zeng S.J."/>
            <person name="Shen C.Y."/>
            <person name="Yeh C.M."/>
            <person name="Luo Y.B."/>
            <person name="Tsai W.C."/>
            <person name="Van de Peer Y."/>
            <person name="Liu Z.J."/>
        </authorList>
    </citation>
    <scope>NUCLEOTIDE SEQUENCE [LARGE SCALE GENOMIC DNA]</scope>
    <source>
        <strain evidence="10">cv. Shenzhen</strain>
        <tissue evidence="9">Stem</tissue>
    </source>
</reference>
<dbReference type="Proteomes" id="UP000236161">
    <property type="component" value="Unassembled WGS sequence"/>
</dbReference>
<proteinExistence type="inferred from homology"/>
<comment type="subcellular location">
    <subcellularLocation>
        <location evidence="1">Membrane</location>
        <topology evidence="1">Peripheral membrane protein</topology>
    </subcellularLocation>
</comment>
<feature type="region of interest" description="Disordered" evidence="6">
    <location>
        <begin position="389"/>
        <end position="424"/>
    </location>
</feature>
<dbReference type="GO" id="GO:0005737">
    <property type="term" value="C:cytoplasm"/>
    <property type="evidence" value="ECO:0007669"/>
    <property type="project" value="UniProtKB-ARBA"/>
</dbReference>
<feature type="compositionally biased region" description="Polar residues" evidence="6">
    <location>
        <begin position="461"/>
        <end position="472"/>
    </location>
</feature>
<dbReference type="STRING" id="1088818.A0A2I0A8J2"/>
<evidence type="ECO:0000313" key="9">
    <source>
        <dbReference type="EMBL" id="PKA51861.1"/>
    </source>
</evidence>
<dbReference type="FunFam" id="1.25.40.90:FF:000028">
    <property type="entry name" value="TOM1-like protein 2"/>
    <property type="match status" value="1"/>
</dbReference>
<dbReference type="GO" id="GO:0016020">
    <property type="term" value="C:membrane"/>
    <property type="evidence" value="ECO:0007669"/>
    <property type="project" value="UniProtKB-SubCell"/>
</dbReference>
<dbReference type="InterPro" id="IPR044836">
    <property type="entry name" value="TOL_plant"/>
</dbReference>
<evidence type="ECO:0008006" key="11">
    <source>
        <dbReference type="Google" id="ProtNLM"/>
    </source>
</evidence>
<feature type="region of interest" description="Disordered" evidence="6">
    <location>
        <begin position="546"/>
        <end position="572"/>
    </location>
</feature>
<feature type="compositionally biased region" description="Gly residues" evidence="6">
    <location>
        <begin position="563"/>
        <end position="572"/>
    </location>
</feature>
<protein>
    <recommendedName>
        <fullName evidence="11">TOM1-like protein 2</fullName>
    </recommendedName>
</protein>
<evidence type="ECO:0000256" key="6">
    <source>
        <dbReference type="SAM" id="MobiDB-lite"/>
    </source>
</evidence>
<dbReference type="GO" id="GO:0043328">
    <property type="term" value="P:protein transport to vacuole involved in ubiquitin-dependent protein catabolic process via the multivesicular body sorting pathway"/>
    <property type="evidence" value="ECO:0007669"/>
    <property type="project" value="InterPro"/>
</dbReference>
<feature type="compositionally biased region" description="Polar residues" evidence="6">
    <location>
        <begin position="502"/>
        <end position="524"/>
    </location>
</feature>
<dbReference type="SUPFAM" id="SSF89009">
    <property type="entry name" value="GAT-like domain"/>
    <property type="match status" value="1"/>
</dbReference>
<evidence type="ECO:0000259" key="8">
    <source>
        <dbReference type="PROSITE" id="PS50909"/>
    </source>
</evidence>
<feature type="domain" description="GAT" evidence="8">
    <location>
        <begin position="196"/>
        <end position="284"/>
    </location>
</feature>
<evidence type="ECO:0000256" key="5">
    <source>
        <dbReference type="ARBA" id="ARBA00023136"/>
    </source>
</evidence>
<feature type="compositionally biased region" description="Low complexity" evidence="6">
    <location>
        <begin position="473"/>
        <end position="497"/>
    </location>
</feature>
<dbReference type="SUPFAM" id="SSF48464">
    <property type="entry name" value="ENTH/VHS domain"/>
    <property type="match status" value="1"/>
</dbReference>
<evidence type="ECO:0000256" key="1">
    <source>
        <dbReference type="ARBA" id="ARBA00004170"/>
    </source>
</evidence>
<dbReference type="CDD" id="cd14231">
    <property type="entry name" value="GAT_GGA-like_plant"/>
    <property type="match status" value="1"/>
</dbReference>
<feature type="compositionally biased region" description="Pro residues" evidence="6">
    <location>
        <begin position="396"/>
        <end position="408"/>
    </location>
</feature>
<accession>A0A2I0A8J2</accession>